<feature type="region of interest" description="Disordered" evidence="1">
    <location>
        <begin position="146"/>
        <end position="171"/>
    </location>
</feature>
<evidence type="ECO:0000259" key="2">
    <source>
        <dbReference type="PROSITE" id="PS51186"/>
    </source>
</evidence>
<dbReference type="InterPro" id="IPR000182">
    <property type="entry name" value="GNAT_dom"/>
</dbReference>
<dbReference type="InterPro" id="IPR016181">
    <property type="entry name" value="Acyl_CoA_acyltransferase"/>
</dbReference>
<gene>
    <name evidence="3" type="ORF">G4Z16_05755</name>
</gene>
<dbReference type="Pfam" id="PF00583">
    <property type="entry name" value="Acetyltransf_1"/>
    <property type="match status" value="1"/>
</dbReference>
<dbReference type="AlphaFoldDB" id="A0A7T1TCM4"/>
<protein>
    <submittedName>
        <fullName evidence="3">GNAT family N-acetyltransferase</fullName>
    </submittedName>
</protein>
<feature type="domain" description="N-acetyltransferase" evidence="2">
    <location>
        <begin position="182"/>
        <end position="335"/>
    </location>
</feature>
<dbReference type="PROSITE" id="PS51186">
    <property type="entry name" value="GNAT"/>
    <property type="match status" value="1"/>
</dbReference>
<dbReference type="Gene3D" id="3.40.630.30">
    <property type="match status" value="1"/>
</dbReference>
<evidence type="ECO:0000313" key="3">
    <source>
        <dbReference type="EMBL" id="QPP10445.1"/>
    </source>
</evidence>
<dbReference type="RefSeq" id="WP_197354190.1">
    <property type="nucleotide sequence ID" value="NZ_CP048882.1"/>
</dbReference>
<dbReference type="EMBL" id="CP048882">
    <property type="protein sequence ID" value="QPP10445.1"/>
    <property type="molecule type" value="Genomic_DNA"/>
</dbReference>
<dbReference type="KEGG" id="sbat:G4Z16_05755"/>
<organism evidence="3 4">
    <name type="scientific">Streptomyces bathyalis</name>
    <dbReference type="NCBI Taxonomy" id="2710756"/>
    <lineage>
        <taxon>Bacteria</taxon>
        <taxon>Bacillati</taxon>
        <taxon>Actinomycetota</taxon>
        <taxon>Actinomycetes</taxon>
        <taxon>Kitasatosporales</taxon>
        <taxon>Streptomycetaceae</taxon>
        <taxon>Streptomyces</taxon>
    </lineage>
</organism>
<proteinExistence type="predicted"/>
<sequence>MTGDLVVRTLGESEARDVFTSLHDPGLVGRALLGRPYGTLAEGGEYRPEWTWVAERAGRVVARAACWGEGRDVQQPLLLDWFDFEPGEDEAAVRLLRAVSPKVEFELVLPPGWRDDPAVRAAAEARIGAATAAGWAPLVERFRYDWTPPGQGPGREDRAEGLPEQPGRLRFRPEPDDEVILDVLRQIQHGTLDAHARHALGAEDTVGAGVERAAREDLEHLQWMTSYGGREWWRLAYTTDGELAGLHVPGLIPSGHAVGFIGVVPRQRGNGYAYDLLADCTRLLVAEGARKIAASTDLGNAPMAAAFAKAGYRIIQHRYCMTPAHGPDEAGPEDA</sequence>
<dbReference type="GO" id="GO:0016747">
    <property type="term" value="F:acyltransferase activity, transferring groups other than amino-acyl groups"/>
    <property type="evidence" value="ECO:0007669"/>
    <property type="project" value="InterPro"/>
</dbReference>
<reference evidence="4" key="1">
    <citation type="submission" date="2020-02" db="EMBL/GenBank/DDBJ databases">
        <title>Streptomyces sp. ASO4wet.</title>
        <authorList>
            <person name="Risdian C."/>
            <person name="Landwehr W."/>
            <person name="Schupp P."/>
            <person name="Wink J."/>
        </authorList>
    </citation>
    <scope>NUCLEOTIDE SEQUENCE [LARGE SCALE GENOMIC DNA]</scope>
    <source>
        <strain evidence="4">ASO4wet</strain>
    </source>
</reference>
<name>A0A7T1TCM4_9ACTN</name>
<accession>A0A7T1TCM4</accession>
<evidence type="ECO:0000256" key="1">
    <source>
        <dbReference type="SAM" id="MobiDB-lite"/>
    </source>
</evidence>
<dbReference type="SUPFAM" id="SSF55729">
    <property type="entry name" value="Acyl-CoA N-acyltransferases (Nat)"/>
    <property type="match status" value="1"/>
</dbReference>
<dbReference type="Proteomes" id="UP000595046">
    <property type="component" value="Chromosome"/>
</dbReference>
<evidence type="ECO:0000313" key="4">
    <source>
        <dbReference type="Proteomes" id="UP000595046"/>
    </source>
</evidence>
<keyword evidence="3" id="KW-0808">Transferase</keyword>
<keyword evidence="4" id="KW-1185">Reference proteome</keyword>